<sequence length="206" mass="23008">MKSPTTFENWRSRSKCRNEAEKNRGALSPQSKRSRGASLDLLLPLQHKFHRSHLRNLSLPLSNTYNLQFSSMNHINSSNHALIQNNLGSTDPATISRAMNAEIGADVAAKKAKKKKLEDYLDPAILSAIRAQLNHHKTEKASSNSKSSDDFERPLSFDDSVIAVNLSSDDVDGKVAECEEEEFGSPFQQFDRTVSSLCIRYSTEKP</sequence>
<dbReference type="EMBL" id="JBBNAG010000006">
    <property type="protein sequence ID" value="KAK9126943.1"/>
    <property type="molecule type" value="Genomic_DNA"/>
</dbReference>
<dbReference type="AlphaFoldDB" id="A0AAP0J3V1"/>
<gene>
    <name evidence="2" type="ORF">Scep_015789</name>
</gene>
<keyword evidence="3" id="KW-1185">Reference proteome</keyword>
<feature type="region of interest" description="Disordered" evidence="1">
    <location>
        <begin position="1"/>
        <end position="33"/>
    </location>
</feature>
<accession>A0AAP0J3V1</accession>
<comment type="caution">
    <text evidence="2">The sequence shown here is derived from an EMBL/GenBank/DDBJ whole genome shotgun (WGS) entry which is preliminary data.</text>
</comment>
<name>A0AAP0J3V1_9MAGN</name>
<protein>
    <submittedName>
        <fullName evidence="2">Uncharacterized protein</fullName>
    </submittedName>
</protein>
<organism evidence="2 3">
    <name type="scientific">Stephania cephalantha</name>
    <dbReference type="NCBI Taxonomy" id="152367"/>
    <lineage>
        <taxon>Eukaryota</taxon>
        <taxon>Viridiplantae</taxon>
        <taxon>Streptophyta</taxon>
        <taxon>Embryophyta</taxon>
        <taxon>Tracheophyta</taxon>
        <taxon>Spermatophyta</taxon>
        <taxon>Magnoliopsida</taxon>
        <taxon>Ranunculales</taxon>
        <taxon>Menispermaceae</taxon>
        <taxon>Menispermoideae</taxon>
        <taxon>Cissampelideae</taxon>
        <taxon>Stephania</taxon>
    </lineage>
</organism>
<evidence type="ECO:0000313" key="3">
    <source>
        <dbReference type="Proteomes" id="UP001419268"/>
    </source>
</evidence>
<dbReference type="Proteomes" id="UP001419268">
    <property type="component" value="Unassembled WGS sequence"/>
</dbReference>
<reference evidence="2 3" key="1">
    <citation type="submission" date="2024-01" db="EMBL/GenBank/DDBJ databases">
        <title>Genome assemblies of Stephania.</title>
        <authorList>
            <person name="Yang L."/>
        </authorList>
    </citation>
    <scope>NUCLEOTIDE SEQUENCE [LARGE SCALE GENOMIC DNA]</scope>
    <source>
        <strain evidence="2">JXDWG</strain>
        <tissue evidence="2">Leaf</tissue>
    </source>
</reference>
<evidence type="ECO:0000313" key="2">
    <source>
        <dbReference type="EMBL" id="KAK9126943.1"/>
    </source>
</evidence>
<proteinExistence type="predicted"/>
<evidence type="ECO:0000256" key="1">
    <source>
        <dbReference type="SAM" id="MobiDB-lite"/>
    </source>
</evidence>